<evidence type="ECO:0000256" key="7">
    <source>
        <dbReference type="RuleBase" id="RU363032"/>
    </source>
</evidence>
<dbReference type="InterPro" id="IPR000515">
    <property type="entry name" value="MetI-like"/>
</dbReference>
<gene>
    <name evidence="9" type="ORF">IAD16_00925</name>
</gene>
<dbReference type="Gene3D" id="1.10.3720.10">
    <property type="entry name" value="MetI-like"/>
    <property type="match status" value="1"/>
</dbReference>
<dbReference type="InterPro" id="IPR045621">
    <property type="entry name" value="BPD_transp_1_N"/>
</dbReference>
<keyword evidence="6 7" id="KW-0472">Membrane</keyword>
<feature type="non-terminal residue" evidence="9">
    <location>
        <position position="186"/>
    </location>
</feature>
<keyword evidence="3" id="KW-1003">Cell membrane</keyword>
<reference evidence="9" key="1">
    <citation type="submission" date="2020-10" db="EMBL/GenBank/DDBJ databases">
        <authorList>
            <person name="Gilroy R."/>
        </authorList>
    </citation>
    <scope>NUCLEOTIDE SEQUENCE</scope>
    <source>
        <strain evidence="9">11300</strain>
    </source>
</reference>
<evidence type="ECO:0000256" key="4">
    <source>
        <dbReference type="ARBA" id="ARBA00022692"/>
    </source>
</evidence>
<dbReference type="Pfam" id="PF19300">
    <property type="entry name" value="BPD_transp_1_N"/>
    <property type="match status" value="1"/>
</dbReference>
<name>A0A9D1I4D0_9FIRM</name>
<proteinExistence type="inferred from homology"/>
<dbReference type="Proteomes" id="UP000824091">
    <property type="component" value="Unassembled WGS sequence"/>
</dbReference>
<feature type="transmembrane region" description="Helical" evidence="7">
    <location>
        <begin position="145"/>
        <end position="165"/>
    </location>
</feature>
<dbReference type="PANTHER" id="PTHR43163:SF6">
    <property type="entry name" value="DIPEPTIDE TRANSPORT SYSTEM PERMEASE PROTEIN DPPB-RELATED"/>
    <property type="match status" value="1"/>
</dbReference>
<dbReference type="GO" id="GO:0005886">
    <property type="term" value="C:plasma membrane"/>
    <property type="evidence" value="ECO:0007669"/>
    <property type="project" value="UniProtKB-SubCell"/>
</dbReference>
<dbReference type="EMBL" id="DVMO01000013">
    <property type="protein sequence ID" value="HIU26928.1"/>
    <property type="molecule type" value="Genomic_DNA"/>
</dbReference>
<evidence type="ECO:0000256" key="3">
    <source>
        <dbReference type="ARBA" id="ARBA00022475"/>
    </source>
</evidence>
<evidence type="ECO:0000313" key="10">
    <source>
        <dbReference type="Proteomes" id="UP000824091"/>
    </source>
</evidence>
<comment type="subcellular location">
    <subcellularLocation>
        <location evidence="1 7">Cell membrane</location>
        <topology evidence="1 7">Multi-pass membrane protein</topology>
    </subcellularLocation>
</comment>
<keyword evidence="5 7" id="KW-1133">Transmembrane helix</keyword>
<evidence type="ECO:0000313" key="9">
    <source>
        <dbReference type="EMBL" id="HIU26928.1"/>
    </source>
</evidence>
<dbReference type="CDD" id="cd06261">
    <property type="entry name" value="TM_PBP2"/>
    <property type="match status" value="1"/>
</dbReference>
<dbReference type="SUPFAM" id="SSF161098">
    <property type="entry name" value="MetI-like"/>
    <property type="match status" value="1"/>
</dbReference>
<evidence type="ECO:0000259" key="8">
    <source>
        <dbReference type="PROSITE" id="PS50928"/>
    </source>
</evidence>
<feature type="transmembrane region" description="Helical" evidence="7">
    <location>
        <begin position="98"/>
        <end position="120"/>
    </location>
</feature>
<dbReference type="Pfam" id="PF00528">
    <property type="entry name" value="BPD_transp_1"/>
    <property type="match status" value="1"/>
</dbReference>
<sequence>MLRFILKRIAGIIVTLFFVSIFVFLFIRLIPGDPARLMLGDNATPEAIEAITEQYGLDKPLLTQYGMWIEGIFHGDFGDSIRTKMPVMYEIGMRYGNTLILAVCSIVWSVVAGMIIGIWAGTHPGKWQDNVGITISVIGQAVPDFWLGLMLILVLCVNLGIFPIISSGDLKGLILPSFTLGAYMMS</sequence>
<dbReference type="InterPro" id="IPR035906">
    <property type="entry name" value="MetI-like_sf"/>
</dbReference>
<protein>
    <submittedName>
        <fullName evidence="9">ABC transporter permease</fullName>
    </submittedName>
</protein>
<accession>A0A9D1I4D0</accession>
<evidence type="ECO:0000256" key="5">
    <source>
        <dbReference type="ARBA" id="ARBA00022989"/>
    </source>
</evidence>
<reference evidence="9" key="2">
    <citation type="journal article" date="2021" name="PeerJ">
        <title>Extensive microbial diversity within the chicken gut microbiome revealed by metagenomics and culture.</title>
        <authorList>
            <person name="Gilroy R."/>
            <person name="Ravi A."/>
            <person name="Getino M."/>
            <person name="Pursley I."/>
            <person name="Horton D.L."/>
            <person name="Alikhan N.F."/>
            <person name="Baker D."/>
            <person name="Gharbi K."/>
            <person name="Hall N."/>
            <person name="Watson M."/>
            <person name="Adriaenssens E.M."/>
            <person name="Foster-Nyarko E."/>
            <person name="Jarju S."/>
            <person name="Secka A."/>
            <person name="Antonio M."/>
            <person name="Oren A."/>
            <person name="Chaudhuri R.R."/>
            <person name="La Ragione R."/>
            <person name="Hildebrand F."/>
            <person name="Pallen M.J."/>
        </authorList>
    </citation>
    <scope>NUCLEOTIDE SEQUENCE</scope>
    <source>
        <strain evidence="9">11300</strain>
    </source>
</reference>
<dbReference type="GO" id="GO:0055085">
    <property type="term" value="P:transmembrane transport"/>
    <property type="evidence" value="ECO:0007669"/>
    <property type="project" value="InterPro"/>
</dbReference>
<dbReference type="AlphaFoldDB" id="A0A9D1I4D0"/>
<keyword evidence="4 7" id="KW-0812">Transmembrane</keyword>
<feature type="transmembrane region" description="Helical" evidence="7">
    <location>
        <begin position="12"/>
        <end position="30"/>
    </location>
</feature>
<evidence type="ECO:0000256" key="2">
    <source>
        <dbReference type="ARBA" id="ARBA00022448"/>
    </source>
</evidence>
<comment type="caution">
    <text evidence="9">The sequence shown here is derived from an EMBL/GenBank/DDBJ whole genome shotgun (WGS) entry which is preliminary data.</text>
</comment>
<dbReference type="PROSITE" id="PS50928">
    <property type="entry name" value="ABC_TM1"/>
    <property type="match status" value="1"/>
</dbReference>
<evidence type="ECO:0000256" key="1">
    <source>
        <dbReference type="ARBA" id="ARBA00004651"/>
    </source>
</evidence>
<feature type="domain" description="ABC transmembrane type-1" evidence="8">
    <location>
        <begin position="95"/>
        <end position="186"/>
    </location>
</feature>
<keyword evidence="2 7" id="KW-0813">Transport</keyword>
<evidence type="ECO:0000256" key="6">
    <source>
        <dbReference type="ARBA" id="ARBA00023136"/>
    </source>
</evidence>
<comment type="similarity">
    <text evidence="7">Belongs to the binding-protein-dependent transport system permease family.</text>
</comment>
<dbReference type="PANTHER" id="PTHR43163">
    <property type="entry name" value="DIPEPTIDE TRANSPORT SYSTEM PERMEASE PROTEIN DPPB-RELATED"/>
    <property type="match status" value="1"/>
</dbReference>
<organism evidence="9 10">
    <name type="scientific">Candidatus Fimisoma avicola</name>
    <dbReference type="NCBI Taxonomy" id="2840826"/>
    <lineage>
        <taxon>Bacteria</taxon>
        <taxon>Bacillati</taxon>
        <taxon>Bacillota</taxon>
        <taxon>Clostridia</taxon>
        <taxon>Eubacteriales</taxon>
        <taxon>Candidatus Fimisoma</taxon>
    </lineage>
</organism>